<dbReference type="Proteomes" id="UP001172386">
    <property type="component" value="Unassembled WGS sequence"/>
</dbReference>
<name>A0ACC3A4D9_9EURO</name>
<evidence type="ECO:0000313" key="1">
    <source>
        <dbReference type="EMBL" id="KAJ9654991.1"/>
    </source>
</evidence>
<evidence type="ECO:0000313" key="2">
    <source>
        <dbReference type="Proteomes" id="UP001172386"/>
    </source>
</evidence>
<reference evidence="1" key="1">
    <citation type="submission" date="2022-10" db="EMBL/GenBank/DDBJ databases">
        <title>Culturing micro-colonial fungi from biological soil crusts in the Mojave desert and describing Neophaeococcomyces mojavensis, and introducing the new genera and species Taxawa tesnikishii.</title>
        <authorList>
            <person name="Kurbessoian T."/>
            <person name="Stajich J.E."/>
        </authorList>
    </citation>
    <scope>NUCLEOTIDE SEQUENCE</scope>
    <source>
        <strain evidence="1">JES_112</strain>
    </source>
</reference>
<gene>
    <name evidence="1" type="ORF">H2198_006036</name>
</gene>
<proteinExistence type="predicted"/>
<comment type="caution">
    <text evidence="1">The sequence shown here is derived from an EMBL/GenBank/DDBJ whole genome shotgun (WGS) entry which is preliminary data.</text>
</comment>
<keyword evidence="2" id="KW-1185">Reference proteome</keyword>
<sequence length="1202" mass="134388">MPAGDASHEGSNQAFGEEFDQSDDGTLFVQEPGDLKPSRYQPGHSYPAIHISGNSRVHLGDQYVGRPRPDLQRLRQLQVHETQEVEEELSNMLRYKILLRSLVFPQMEARQRNISSAMPQTCDWFFSRNEYLSWLDEAKMKDHHGFFWIKGKPGSGKSTLMKLALERAEHDQPTYKVSSYFFNARATGELEKSPLGLYRTILHRLLLEIPDIRENFGRHFNDKVESNRTVTEWSLNELQEFLTSVAKTPRNLRVVMFVDALDEGDQREVRDMVSFLEDLTRHASHSASNIFRICLSSRHYPSITISKGMSLFLEDQAGHAADIQKYVRNKLNVDASSMAGLCTEIERKSGQIFLWAVLVIPILNTMHDNGGTLDALLTLLSTLPEELHDLFKNVMFRDQTNIAETVMLYQWVLFALRPLSPNELYAAVRFGSITLAHSTAIPDHGVVSRYMLNCSRGLVECTSFNTQSTMQFIHESVRDCLLKNRELVTLQPSLSPNIAGLSHDYIANCCLQQIRGYPAAFTHKLSTLPKREKVIWKRRLWSKYPLLSYAIASIFDHASLAQSMGVSQQDFLKSFSSDTSEILSKWAFIDAANVQIRDHEYYESGISLLYILIDQGSSKGRIERLYSLTDALIQESPQVNTEGGRYGNALQLACARDNERVARSLIRKGANIHAQGGYWENAWIAAIRHMSDSFMTELEGCEASTSQHLLQDTLRYAIRQLQQYKVKLLIRRGCDVNQVLEQEDTSAPRSTPLTEAVRWESAAILDVLLLNGAIIDLPDGDGNTPLALAARLGKTNIMDFLIKKGAEINTSFDCGYGSALHAAICGSDGEAAYSLVKAGADVNIRGLLFGLPCSPLQAVLFLPKGHSWQDKMVQCLLENGADANTEYGPLGPPLQLAYVDKRESLVRLLRKHGANPNLEHRPRLPVESARLAGSIDLAPLSYTNSTSFGPLSSIQEERAEESSSNPSEAKIDSSKSIPSIPQVTEGNEVNETPFMFKFGAISPTMPYRFSGVSDRFTVPVLGTWEGIMKTSPQQSSSFNVATAFATSEEFVVPDSKDRRPSSVATGYKKEQRTPEPETDTDITRHTYQQPTAELITRNNDAAVMSRDNHNESLELGEESVDDHLAFEPLHSLKLARPLNAPKVEMSKTEKPELKSSATAAGSLRALMQSSAVTSNVAQPNQVQYSAVKDGIFWPRIFSSFRR</sequence>
<accession>A0ACC3A4D9</accession>
<organism evidence="1 2">
    <name type="scientific">Neophaeococcomyces mojaviensis</name>
    <dbReference type="NCBI Taxonomy" id="3383035"/>
    <lineage>
        <taxon>Eukaryota</taxon>
        <taxon>Fungi</taxon>
        <taxon>Dikarya</taxon>
        <taxon>Ascomycota</taxon>
        <taxon>Pezizomycotina</taxon>
        <taxon>Eurotiomycetes</taxon>
        <taxon>Chaetothyriomycetidae</taxon>
        <taxon>Chaetothyriales</taxon>
        <taxon>Chaetothyriales incertae sedis</taxon>
        <taxon>Neophaeococcomyces</taxon>
    </lineage>
</organism>
<dbReference type="EMBL" id="JAPDRQ010000107">
    <property type="protein sequence ID" value="KAJ9654991.1"/>
    <property type="molecule type" value="Genomic_DNA"/>
</dbReference>
<protein>
    <submittedName>
        <fullName evidence="1">Uncharacterized protein</fullName>
    </submittedName>
</protein>